<protein>
    <submittedName>
        <fullName evidence="1">Uncharacterized protein</fullName>
    </submittedName>
</protein>
<name>A0AAW7Z9U7_9FIRM</name>
<sequence length="120" mass="13638">MSYLNRLSGLTHKLAPLLAPLEQELAKWPGSDREKLRQFVVTVNAVKMEYSTMQAPGWLKSLDNIFAEIVDSHAKMARHLSRMLQKENAAYIIGMDNEVRNILRLSKKLNNKVNELSSTA</sequence>
<organism evidence="1 2">
    <name type="scientific">Desulforamulus aquiferis</name>
    <dbReference type="NCBI Taxonomy" id="1397668"/>
    <lineage>
        <taxon>Bacteria</taxon>
        <taxon>Bacillati</taxon>
        <taxon>Bacillota</taxon>
        <taxon>Clostridia</taxon>
        <taxon>Eubacteriales</taxon>
        <taxon>Peptococcaceae</taxon>
        <taxon>Desulforamulus</taxon>
    </lineage>
</organism>
<dbReference type="AlphaFoldDB" id="A0AAW7Z9U7"/>
<evidence type="ECO:0000313" key="1">
    <source>
        <dbReference type="EMBL" id="MDO7786097.1"/>
    </source>
</evidence>
<keyword evidence="2" id="KW-1185">Reference proteome</keyword>
<proteinExistence type="predicted"/>
<reference evidence="1" key="1">
    <citation type="journal article" date="2023" name="J. Hazard. Mater.">
        <title>Anaerobic biodegradation of pyrene and benzo[a]pyrene by a new sulfate-reducing Desulforamulus aquiferis strain DSA.</title>
        <authorList>
            <person name="Zhang Z."/>
            <person name="Sun J."/>
            <person name="Gong X."/>
            <person name="Wang C."/>
            <person name="Wang H."/>
        </authorList>
    </citation>
    <scope>NUCLEOTIDE SEQUENCE</scope>
    <source>
        <strain evidence="1">DSA</strain>
    </source>
</reference>
<accession>A0AAW7Z9U7</accession>
<comment type="caution">
    <text evidence="1">The sequence shown here is derived from an EMBL/GenBank/DDBJ whole genome shotgun (WGS) entry which is preliminary data.</text>
</comment>
<gene>
    <name evidence="1" type="ORF">P6N53_02535</name>
</gene>
<reference evidence="1" key="2">
    <citation type="submission" date="2023-03" db="EMBL/GenBank/DDBJ databases">
        <authorList>
            <person name="Zhang Z."/>
        </authorList>
    </citation>
    <scope>NUCLEOTIDE SEQUENCE</scope>
    <source>
        <strain evidence="1">DSA</strain>
    </source>
</reference>
<dbReference type="RefSeq" id="WP_304540925.1">
    <property type="nucleotide sequence ID" value="NZ_JARPTC010000003.1"/>
</dbReference>
<evidence type="ECO:0000313" key="2">
    <source>
        <dbReference type="Proteomes" id="UP001172911"/>
    </source>
</evidence>
<dbReference type="EMBL" id="JARPTC010000003">
    <property type="protein sequence ID" value="MDO7786097.1"/>
    <property type="molecule type" value="Genomic_DNA"/>
</dbReference>
<dbReference type="Proteomes" id="UP001172911">
    <property type="component" value="Unassembled WGS sequence"/>
</dbReference>